<evidence type="ECO:0000259" key="1">
    <source>
        <dbReference type="Pfam" id="PF00535"/>
    </source>
</evidence>
<keyword evidence="3" id="KW-1185">Reference proteome</keyword>
<dbReference type="InterPro" id="IPR029044">
    <property type="entry name" value="Nucleotide-diphossugar_trans"/>
</dbReference>
<dbReference type="EC" id="2.4.-.-" evidence="2"/>
<gene>
    <name evidence="2" type="ORF">R9Z33_12665</name>
</gene>
<evidence type="ECO:0000313" key="2">
    <source>
        <dbReference type="EMBL" id="WPB82959.1"/>
    </source>
</evidence>
<evidence type="ECO:0000313" key="3">
    <source>
        <dbReference type="Proteomes" id="UP001305521"/>
    </source>
</evidence>
<name>A0ABZ0PBH5_9PROT</name>
<dbReference type="Gene3D" id="3.90.550.10">
    <property type="entry name" value="Spore Coat Polysaccharide Biosynthesis Protein SpsA, Chain A"/>
    <property type="match status" value="1"/>
</dbReference>
<accession>A0ABZ0PBH5</accession>
<dbReference type="PANTHER" id="PTHR43685">
    <property type="entry name" value="GLYCOSYLTRANSFERASE"/>
    <property type="match status" value="1"/>
</dbReference>
<sequence length="233" mass="24291">MTRISVVIPAWQAAGTIAETLASVAAQTRPADEVIIVDDGSTDGTAEVARAALPSARIIRHAHGGAAAALNAGFAAAEGDLLAPLDADDLWLPGKLAAQEAALMRAPPLAGVGGLMETFFCASMPPQARAAVRLPVGPSPWLLSGALLLRRAAYDAIGPHDEALRAGQSIDWMHRARLAGLAFEVLPEVVLRRRIRQGSLSSRAGGADAAFLAMARRAIERRRAAAPPPKEEP</sequence>
<dbReference type="Proteomes" id="UP001305521">
    <property type="component" value="Chromosome"/>
</dbReference>
<dbReference type="InterPro" id="IPR050834">
    <property type="entry name" value="Glycosyltransf_2"/>
</dbReference>
<dbReference type="Pfam" id="PF00535">
    <property type="entry name" value="Glycos_transf_2"/>
    <property type="match status" value="1"/>
</dbReference>
<keyword evidence="2" id="KW-0328">Glycosyltransferase</keyword>
<proteinExistence type="predicted"/>
<dbReference type="SUPFAM" id="SSF53448">
    <property type="entry name" value="Nucleotide-diphospho-sugar transferases"/>
    <property type="match status" value="1"/>
</dbReference>
<dbReference type="InterPro" id="IPR001173">
    <property type="entry name" value="Glyco_trans_2-like"/>
</dbReference>
<protein>
    <submittedName>
        <fullName evidence="2">Glycosyltransferase family A protein</fullName>
        <ecNumber evidence="2">2.4.-.-</ecNumber>
    </submittedName>
</protein>
<dbReference type="RefSeq" id="WP_318646940.1">
    <property type="nucleotide sequence ID" value="NZ_CP137852.1"/>
</dbReference>
<dbReference type="PANTHER" id="PTHR43685:SF11">
    <property type="entry name" value="GLYCOSYLTRANSFERASE TAGX-RELATED"/>
    <property type="match status" value="1"/>
</dbReference>
<dbReference type="CDD" id="cd00761">
    <property type="entry name" value="Glyco_tranf_GTA_type"/>
    <property type="match status" value="1"/>
</dbReference>
<dbReference type="EMBL" id="CP137852">
    <property type="protein sequence ID" value="WPB82959.1"/>
    <property type="molecule type" value="Genomic_DNA"/>
</dbReference>
<dbReference type="GO" id="GO:0016757">
    <property type="term" value="F:glycosyltransferase activity"/>
    <property type="evidence" value="ECO:0007669"/>
    <property type="project" value="UniProtKB-KW"/>
</dbReference>
<keyword evidence="2" id="KW-0808">Transferase</keyword>
<organism evidence="2 3">
    <name type="scientific">Sediminicoccus rosea</name>
    <dbReference type="NCBI Taxonomy" id="1225128"/>
    <lineage>
        <taxon>Bacteria</taxon>
        <taxon>Pseudomonadati</taxon>
        <taxon>Pseudomonadota</taxon>
        <taxon>Alphaproteobacteria</taxon>
        <taxon>Acetobacterales</taxon>
        <taxon>Roseomonadaceae</taxon>
        <taxon>Sediminicoccus</taxon>
    </lineage>
</organism>
<reference evidence="2 3" key="1">
    <citation type="submission" date="2023-11" db="EMBL/GenBank/DDBJ databases">
        <title>Arctic aerobic anoxygenic photoheterotroph Sediminicoccus rosea KRV36 adapts its photosynthesis to long days of polar summer.</title>
        <authorList>
            <person name="Tomasch J."/>
            <person name="Kopejtka K."/>
            <person name="Bily T."/>
            <person name="Gardiner A.T."/>
            <person name="Gardian Z."/>
            <person name="Shivaramu S."/>
            <person name="Koblizek M."/>
            <person name="Engelhardt F."/>
            <person name="Kaftan D."/>
        </authorList>
    </citation>
    <scope>NUCLEOTIDE SEQUENCE [LARGE SCALE GENOMIC DNA]</scope>
    <source>
        <strain evidence="2 3">R-30</strain>
    </source>
</reference>
<feature type="domain" description="Glycosyltransferase 2-like" evidence="1">
    <location>
        <begin position="5"/>
        <end position="104"/>
    </location>
</feature>